<keyword evidence="10" id="KW-0805">Transcription regulation</keyword>
<evidence type="ECO:0000256" key="13">
    <source>
        <dbReference type="ARBA" id="ARBA00023242"/>
    </source>
</evidence>
<evidence type="ECO:0000256" key="4">
    <source>
        <dbReference type="ARBA" id="ARBA00022499"/>
    </source>
</evidence>
<feature type="domain" description="C2H2-type" evidence="16">
    <location>
        <begin position="715"/>
        <end position="742"/>
    </location>
</feature>
<evidence type="ECO:0000256" key="8">
    <source>
        <dbReference type="ARBA" id="ARBA00022833"/>
    </source>
</evidence>
<dbReference type="GO" id="GO:0000977">
    <property type="term" value="F:RNA polymerase II transcription regulatory region sequence-specific DNA binding"/>
    <property type="evidence" value="ECO:0007669"/>
    <property type="project" value="TreeGrafter"/>
</dbReference>
<evidence type="ECO:0000313" key="18">
    <source>
        <dbReference type="RefSeq" id="XP_041419622.1"/>
    </source>
</evidence>
<keyword evidence="7 14" id="KW-0863">Zinc-finger</keyword>
<dbReference type="Gene3D" id="3.30.160.60">
    <property type="entry name" value="Classic Zinc Finger"/>
    <property type="match status" value="15"/>
</dbReference>
<keyword evidence="6" id="KW-0677">Repeat</keyword>
<feature type="domain" description="C2H2-type" evidence="16">
    <location>
        <begin position="631"/>
        <end position="658"/>
    </location>
</feature>
<name>A0A8J1KQL8_XENLA</name>
<dbReference type="GeneID" id="108716296"/>
<dbReference type="Pfam" id="PF00096">
    <property type="entry name" value="zf-C2H2"/>
    <property type="match status" value="12"/>
</dbReference>
<feature type="domain" description="C2H2-type" evidence="16">
    <location>
        <begin position="449"/>
        <end position="476"/>
    </location>
</feature>
<feature type="domain" description="C2H2-type" evidence="16">
    <location>
        <begin position="771"/>
        <end position="798"/>
    </location>
</feature>
<evidence type="ECO:0000256" key="7">
    <source>
        <dbReference type="ARBA" id="ARBA00022771"/>
    </source>
</evidence>
<keyword evidence="8" id="KW-0862">Zinc</keyword>
<keyword evidence="13" id="KW-0539">Nucleus</keyword>
<dbReference type="InterPro" id="IPR036236">
    <property type="entry name" value="Znf_C2H2_sf"/>
</dbReference>
<feature type="domain" description="C2H2-type" evidence="16">
    <location>
        <begin position="573"/>
        <end position="600"/>
    </location>
</feature>
<evidence type="ECO:0000256" key="14">
    <source>
        <dbReference type="PROSITE-ProRule" id="PRU00042"/>
    </source>
</evidence>
<keyword evidence="11" id="KW-0238">DNA-binding</keyword>
<comment type="function">
    <text evidence="1">May be involved in transcriptional regulation.</text>
</comment>
<sequence>MSYCGESSPAGPDSITDTGTEHETQTPPVSVSAEESHFHRDQMGISQEPTEPVMGNQDPDQLHETILTLTLEIIYLLTGESCTDCMLGGACRHHVTSPTVAPPPGSIIQKENAKKILELMSNIIQLLTGEVAIRCEDVSTRFTMKEWEKLKGKTGVFRAAKAENGQQADVTEEDQRREESTLYHDNKFSRTEAEEAISQEGQTLPNIPPTASQKPPNCISHGIKEELASWEGGEGSHPVTRPKQGIDRTTDPLFHDVKEEVDCRAKGRELGYSIVTVMGLRQGTQTHDKESITNKRLAPATVSVQGTPTSQAGTNRIQRIISYKDLHQRTQTGVKSFPCSECGKCFPRRAKLIEHFRTHTGEKPFACDECGKCFTRRAKLVEHQRTHMGVKPFACEECGRGFTCRSKLIVHYRTHTGEKPFTCSECKKSFACHTELYRHFRIHTGEKPFACSECGKCFRLKSNLIQHATIHTGEKPFSCTECGKCFAQRSHLKVHYRTHTGEKPIACSECGKCFAQQSHLTVHRRIHKGEREEQAAPYSIDLGKSFACETEDSAHLTNDLETHLLTHMDNNTFSCSECSQCFRAEVDLKEHVTTHGGPTKEESSGSECGQCFGSELDLKEHVTAHTGEKPYSCSECGKCFGFQSELSEHMRVHTGEKPFACYECGKSFGLQSNLSKHLIIHTGEKPLACSECGKRFGFQNELNKHFLMHSGVKPITCLQCGKCFKTQRYLQRHFITHSGKKPFSCSECGKCFAIQNSLTRHFRIHTGEKPYSCTECDKSFGFQNSLKRHLQLHTDRKNRLQLLMESAGLG</sequence>
<feature type="domain" description="C2H2-type" evidence="16">
    <location>
        <begin position="477"/>
        <end position="504"/>
    </location>
</feature>
<feature type="domain" description="C2H2-type" evidence="16">
    <location>
        <begin position="337"/>
        <end position="364"/>
    </location>
</feature>
<dbReference type="GO" id="GO:0008270">
    <property type="term" value="F:zinc ion binding"/>
    <property type="evidence" value="ECO:0007669"/>
    <property type="project" value="UniProtKB-KW"/>
</dbReference>
<dbReference type="FunFam" id="3.30.160.60:FF:001224">
    <property type="entry name" value="zinc finger protein 771-like"/>
    <property type="match status" value="1"/>
</dbReference>
<evidence type="ECO:0000256" key="10">
    <source>
        <dbReference type="ARBA" id="ARBA00023015"/>
    </source>
</evidence>
<dbReference type="FunFam" id="3.30.160.60:FF:001158">
    <property type="entry name" value="zinc finger protein 22"/>
    <property type="match status" value="2"/>
</dbReference>
<evidence type="ECO:0000259" key="16">
    <source>
        <dbReference type="PROSITE" id="PS50157"/>
    </source>
</evidence>
<feature type="domain" description="C2H2-type" evidence="16">
    <location>
        <begin position="659"/>
        <end position="686"/>
    </location>
</feature>
<dbReference type="FunFam" id="3.30.160.60:FF:000966">
    <property type="entry name" value="ZFP90 zinc finger protein"/>
    <property type="match status" value="1"/>
</dbReference>
<reference evidence="18" key="1">
    <citation type="submission" date="2025-08" db="UniProtKB">
        <authorList>
            <consortium name="RefSeq"/>
        </authorList>
    </citation>
    <scope>IDENTIFICATION</scope>
    <source>
        <strain evidence="18">J_2021</strain>
        <tissue evidence="18">Erythrocytes</tissue>
    </source>
</reference>
<dbReference type="GO" id="GO:0005634">
    <property type="term" value="C:nucleus"/>
    <property type="evidence" value="ECO:0007669"/>
    <property type="project" value="UniProtKB-SubCell"/>
</dbReference>
<feature type="domain" description="C2H2-type" evidence="16">
    <location>
        <begin position="687"/>
        <end position="714"/>
    </location>
</feature>
<keyword evidence="9" id="KW-0832">Ubl conjugation</keyword>
<feature type="domain" description="C2H2-type" evidence="16">
    <location>
        <begin position="365"/>
        <end position="392"/>
    </location>
</feature>
<dbReference type="FunFam" id="3.30.160.60:FF:000912">
    <property type="entry name" value="Zinc finger protein 660"/>
    <property type="match status" value="1"/>
</dbReference>
<evidence type="ECO:0000256" key="1">
    <source>
        <dbReference type="ARBA" id="ARBA00003767"/>
    </source>
</evidence>
<evidence type="ECO:0000256" key="2">
    <source>
        <dbReference type="ARBA" id="ARBA00004123"/>
    </source>
</evidence>
<dbReference type="AlphaFoldDB" id="A0A8J1KQL8"/>
<organism evidence="17 18">
    <name type="scientific">Xenopus laevis</name>
    <name type="common">African clawed frog</name>
    <dbReference type="NCBI Taxonomy" id="8355"/>
    <lineage>
        <taxon>Eukaryota</taxon>
        <taxon>Metazoa</taxon>
        <taxon>Chordata</taxon>
        <taxon>Craniata</taxon>
        <taxon>Vertebrata</taxon>
        <taxon>Euteleostomi</taxon>
        <taxon>Amphibia</taxon>
        <taxon>Batrachia</taxon>
        <taxon>Anura</taxon>
        <taxon>Pipoidea</taxon>
        <taxon>Pipidae</taxon>
        <taxon>Xenopodinae</taxon>
        <taxon>Xenopus</taxon>
        <taxon>Xenopus</taxon>
    </lineage>
</organism>
<evidence type="ECO:0000256" key="5">
    <source>
        <dbReference type="ARBA" id="ARBA00022723"/>
    </source>
</evidence>
<evidence type="ECO:0000313" key="17">
    <source>
        <dbReference type="Proteomes" id="UP000186698"/>
    </source>
</evidence>
<keyword evidence="5" id="KW-0479">Metal-binding</keyword>
<evidence type="ECO:0000256" key="11">
    <source>
        <dbReference type="ARBA" id="ARBA00023125"/>
    </source>
</evidence>
<accession>A0A8J1KQL8</accession>
<evidence type="ECO:0000256" key="6">
    <source>
        <dbReference type="ARBA" id="ARBA00022737"/>
    </source>
</evidence>
<feature type="domain" description="C2H2-type" evidence="16">
    <location>
        <begin position="421"/>
        <end position="448"/>
    </location>
</feature>
<evidence type="ECO:0000256" key="15">
    <source>
        <dbReference type="SAM" id="MobiDB-lite"/>
    </source>
</evidence>
<feature type="domain" description="C2H2-type" evidence="16">
    <location>
        <begin position="505"/>
        <end position="532"/>
    </location>
</feature>
<comment type="similarity">
    <text evidence="3">Belongs to the krueppel C2H2-type zinc-finger protein family.</text>
</comment>
<dbReference type="FunFam" id="3.30.160.60:FF:000321">
    <property type="entry name" value="myeloid zinc finger 1 isoform X1"/>
    <property type="match status" value="1"/>
</dbReference>
<dbReference type="PROSITE" id="PS50157">
    <property type="entry name" value="ZINC_FINGER_C2H2_2"/>
    <property type="match status" value="15"/>
</dbReference>
<feature type="compositionally biased region" description="Polar residues" evidence="15">
    <location>
        <begin position="199"/>
        <end position="215"/>
    </location>
</feature>
<keyword evidence="17" id="KW-1185">Reference proteome</keyword>
<dbReference type="FunFam" id="3.30.160.60:FF:000097">
    <property type="entry name" value="Zinc finger protein"/>
    <property type="match status" value="2"/>
</dbReference>
<feature type="region of interest" description="Disordered" evidence="15">
    <location>
        <begin position="162"/>
        <end position="181"/>
    </location>
</feature>
<dbReference type="GO" id="GO:0000981">
    <property type="term" value="F:DNA-binding transcription factor activity, RNA polymerase II-specific"/>
    <property type="evidence" value="ECO:0007669"/>
    <property type="project" value="TreeGrafter"/>
</dbReference>
<dbReference type="PANTHER" id="PTHR24381">
    <property type="entry name" value="ZINC FINGER PROTEIN"/>
    <property type="match status" value="1"/>
</dbReference>
<feature type="domain" description="C2H2-type" evidence="16">
    <location>
        <begin position="393"/>
        <end position="420"/>
    </location>
</feature>
<feature type="domain" description="C2H2-type" evidence="16">
    <location>
        <begin position="601"/>
        <end position="630"/>
    </location>
</feature>
<dbReference type="PROSITE" id="PS00028">
    <property type="entry name" value="ZINC_FINGER_C2H2_1"/>
    <property type="match status" value="14"/>
</dbReference>
<feature type="region of interest" description="Disordered" evidence="15">
    <location>
        <begin position="196"/>
        <end position="250"/>
    </location>
</feature>
<dbReference type="PANTHER" id="PTHR24381:SF436">
    <property type="entry name" value="ZINC FINGER PROTEIN 768"/>
    <property type="match status" value="1"/>
</dbReference>
<dbReference type="InterPro" id="IPR013087">
    <property type="entry name" value="Znf_C2H2_type"/>
</dbReference>
<evidence type="ECO:0000256" key="9">
    <source>
        <dbReference type="ARBA" id="ARBA00022843"/>
    </source>
</evidence>
<dbReference type="FunFam" id="3.30.160.60:FF:000100">
    <property type="entry name" value="Zinc finger 45-like"/>
    <property type="match status" value="1"/>
</dbReference>
<comment type="subcellular location">
    <subcellularLocation>
        <location evidence="2">Nucleus</location>
    </subcellularLocation>
</comment>
<evidence type="ECO:0000256" key="3">
    <source>
        <dbReference type="ARBA" id="ARBA00006991"/>
    </source>
</evidence>
<dbReference type="Proteomes" id="UP000186698">
    <property type="component" value="Chromosome 5L"/>
</dbReference>
<dbReference type="RefSeq" id="XP_041419622.1">
    <property type="nucleotide sequence ID" value="XM_041563688.1"/>
</dbReference>
<dbReference type="FunFam" id="3.30.160.60:FF:002343">
    <property type="entry name" value="Zinc finger protein 33A"/>
    <property type="match status" value="1"/>
</dbReference>
<dbReference type="SUPFAM" id="SSF57667">
    <property type="entry name" value="beta-beta-alpha zinc fingers"/>
    <property type="match status" value="9"/>
</dbReference>
<proteinExistence type="inferred from homology"/>
<keyword evidence="12" id="KW-0804">Transcription</keyword>
<feature type="region of interest" description="Disordered" evidence="15">
    <location>
        <begin position="1"/>
        <end position="40"/>
    </location>
</feature>
<feature type="domain" description="C2H2-type" evidence="16">
    <location>
        <begin position="743"/>
        <end position="770"/>
    </location>
</feature>
<dbReference type="FunFam" id="3.30.160.60:FF:000478">
    <property type="entry name" value="Zinc finger protein 133"/>
    <property type="match status" value="2"/>
</dbReference>
<dbReference type="SMART" id="SM00355">
    <property type="entry name" value="ZnF_C2H2"/>
    <property type="match status" value="15"/>
</dbReference>
<protein>
    <submittedName>
        <fullName evidence="18">Oocyte zinc finger protein XlCOF22 isoform X2</fullName>
    </submittedName>
</protein>
<gene>
    <name evidence="18" type="primary">LOC108716296</name>
</gene>
<keyword evidence="4" id="KW-1017">Isopeptide bond</keyword>
<dbReference type="FunFam" id="3.30.160.60:FF:000710">
    <property type="entry name" value="Zinc finger protein 768"/>
    <property type="match status" value="1"/>
</dbReference>
<evidence type="ECO:0000256" key="12">
    <source>
        <dbReference type="ARBA" id="ARBA00023163"/>
    </source>
</evidence>